<protein>
    <submittedName>
        <fullName evidence="1">Phage recombination protein Bet</fullName>
    </submittedName>
</protein>
<dbReference type="GO" id="GO:0006310">
    <property type="term" value="P:DNA recombination"/>
    <property type="evidence" value="ECO:0007669"/>
    <property type="project" value="InterPro"/>
</dbReference>
<proteinExistence type="predicted"/>
<dbReference type="NCBIfam" id="TIGR01913">
    <property type="entry name" value="bet_lambda"/>
    <property type="match status" value="1"/>
</dbReference>
<dbReference type="RefSeq" id="WP_002010132.1">
    <property type="nucleotide sequence ID" value="NZ_JMOD01000002.1"/>
</dbReference>
<comment type="caution">
    <text evidence="1">The sequence shown here is derived from an EMBL/GenBank/DDBJ whole genome shotgun (WGS) entry which is preliminary data.</text>
</comment>
<dbReference type="Pfam" id="PF03837">
    <property type="entry name" value="RecT"/>
    <property type="match status" value="1"/>
</dbReference>
<dbReference type="PATRIC" id="fig|1310697.3.peg.216"/>
<dbReference type="GO" id="GO:0003677">
    <property type="term" value="F:DNA binding"/>
    <property type="evidence" value="ECO:0007669"/>
    <property type="project" value="InterPro"/>
</dbReference>
<dbReference type="InterPro" id="IPR010183">
    <property type="entry name" value="Phage_lambda_Bet"/>
</dbReference>
<dbReference type="EMBL" id="JMOD01000002">
    <property type="protein sequence ID" value="KCY23013.1"/>
    <property type="molecule type" value="Genomic_DNA"/>
</dbReference>
<reference evidence="1 2" key="1">
    <citation type="submission" date="2014-04" db="EMBL/GenBank/DDBJ databases">
        <title>Comparative genomics and transcriptomics to identify genetic mechanisms underlying the emergence of carbapenem resistant Acinetobacter baumannii (CRAb).</title>
        <authorList>
            <person name="Harris A.D."/>
            <person name="Johnson K.J."/>
            <person name="George J."/>
            <person name="Nadendla S."/>
            <person name="Daugherty S.C."/>
            <person name="Parankush S."/>
            <person name="Sadzewicz L."/>
            <person name="Tallon L."/>
            <person name="Sengamalay N."/>
            <person name="Hazen T.H."/>
            <person name="Rasko D.A."/>
        </authorList>
    </citation>
    <scope>NUCLEOTIDE SEQUENCE [LARGE SCALE GENOMIC DNA]</scope>
    <source>
        <strain evidence="1 2">21072</strain>
    </source>
</reference>
<dbReference type="AlphaFoldDB" id="A0A062IYN2"/>
<sequence>MNAPVNGTLITTQIANVAETLGLVNVNPQELKETLIQTAFRTETPATDAQMASLLIVAGQYKLNPWTKEIYAFPDKNKGIIPVVGVDGWSRIINGNSNFNGMEFKFSENMVQMEGAKVAAPEWVECIIYRKDRDHPTVVREYLAECYRAPFKSKTGYVVEGPWQSHPSRFLRHKATIQCARLAFGFVGIHDQDEAERIAESGQPIKDVTSEVPEGYQAFEDEHLPTLKSEAQYGTERLQAAYVAIPKGNLKKHLWEVHSISLKEIAQFADQALQRQGETYEHSPA</sequence>
<dbReference type="Proteomes" id="UP000027327">
    <property type="component" value="Unassembled WGS sequence"/>
</dbReference>
<name>A0A062IYN2_ACIBA</name>
<evidence type="ECO:0000313" key="1">
    <source>
        <dbReference type="EMBL" id="KCY23013.1"/>
    </source>
</evidence>
<evidence type="ECO:0000313" key="2">
    <source>
        <dbReference type="Proteomes" id="UP000027327"/>
    </source>
</evidence>
<gene>
    <name evidence="1" type="primary">bet</name>
    <name evidence="1" type="ORF">J596_0232</name>
</gene>
<accession>A0A062IYN2</accession>
<organism evidence="1 2">
    <name type="scientific">Acinetobacter baumannii 21072</name>
    <dbReference type="NCBI Taxonomy" id="1310697"/>
    <lineage>
        <taxon>Bacteria</taxon>
        <taxon>Pseudomonadati</taxon>
        <taxon>Pseudomonadota</taxon>
        <taxon>Gammaproteobacteria</taxon>
        <taxon>Moraxellales</taxon>
        <taxon>Moraxellaceae</taxon>
        <taxon>Acinetobacter</taxon>
        <taxon>Acinetobacter calcoaceticus/baumannii complex</taxon>
    </lineage>
</organism>
<dbReference type="InterPro" id="IPR018330">
    <property type="entry name" value="RecT_fam"/>
</dbReference>